<dbReference type="PANTHER" id="PTHR12027:SF101">
    <property type="entry name" value="PROTEIN WNT-4"/>
    <property type="match status" value="1"/>
</dbReference>
<dbReference type="AlphaFoldDB" id="U5IN57"/>
<keyword evidence="5" id="KW-0272">Extracellular matrix</keyword>
<dbReference type="GO" id="GO:0030182">
    <property type="term" value="P:neuron differentiation"/>
    <property type="evidence" value="ECO:0007669"/>
    <property type="project" value="TreeGrafter"/>
</dbReference>
<feature type="non-terminal residue" evidence="11">
    <location>
        <position position="1"/>
    </location>
</feature>
<evidence type="ECO:0000256" key="9">
    <source>
        <dbReference type="ARBA" id="ARBA00023288"/>
    </source>
</evidence>
<dbReference type="GO" id="GO:0045165">
    <property type="term" value="P:cell fate commitment"/>
    <property type="evidence" value="ECO:0007669"/>
    <property type="project" value="TreeGrafter"/>
</dbReference>
<sequence length="173" mass="19515">QEKGDIRWMVNQHNKEAGISILKLSEANSDKMCICPGISGNCIKQICVKGHPRFETVSARLKQQYALAKKAGPDNKGKLIAYSEDKLTKSDLIYMADSPDFCKADFKRGVLGTKDRVCSIESDAPNSCKKMCCGRGWTKHTLKVSKLCRCDFKYCCRMECDTCTEMVDEYRCK</sequence>
<keyword evidence="7" id="KW-1015">Disulfide bond</keyword>
<reference evidence="11" key="1">
    <citation type="journal article" date="2013" name="Evol. Dev.">
        <title>Expression of Wnt pathway genes in polyps and medusa-like structures of Ectopleura larynx (Cnidaria: Hydrozoa).</title>
        <authorList>
            <person name="Nawrocki A.M."/>
            <person name="Cartwright P."/>
        </authorList>
    </citation>
    <scope>NUCLEOTIDE SEQUENCE</scope>
</reference>
<evidence type="ECO:0000256" key="5">
    <source>
        <dbReference type="ARBA" id="ARBA00022530"/>
    </source>
</evidence>
<keyword evidence="9" id="KW-0449">Lipoprotein</keyword>
<keyword evidence="6 10" id="KW-0879">Wnt signaling pathway</keyword>
<name>U5IN57_9CNID</name>
<evidence type="ECO:0000256" key="1">
    <source>
        <dbReference type="ARBA" id="ARBA00004498"/>
    </source>
</evidence>
<keyword evidence="3 10" id="KW-0217">Developmental protein</keyword>
<evidence type="ECO:0000256" key="2">
    <source>
        <dbReference type="ARBA" id="ARBA00005683"/>
    </source>
</evidence>
<dbReference type="GO" id="GO:0005109">
    <property type="term" value="F:frizzled binding"/>
    <property type="evidence" value="ECO:0007669"/>
    <property type="project" value="TreeGrafter"/>
</dbReference>
<evidence type="ECO:0000256" key="10">
    <source>
        <dbReference type="RuleBase" id="RU003500"/>
    </source>
</evidence>
<evidence type="ECO:0000256" key="3">
    <source>
        <dbReference type="ARBA" id="ARBA00022473"/>
    </source>
</evidence>
<dbReference type="GO" id="GO:0005125">
    <property type="term" value="F:cytokine activity"/>
    <property type="evidence" value="ECO:0007669"/>
    <property type="project" value="TreeGrafter"/>
</dbReference>
<dbReference type="GO" id="GO:0060070">
    <property type="term" value="P:canonical Wnt signaling pathway"/>
    <property type="evidence" value="ECO:0007669"/>
    <property type="project" value="TreeGrafter"/>
</dbReference>
<comment type="similarity">
    <text evidence="2 10">Belongs to the Wnt family.</text>
</comment>
<evidence type="ECO:0000313" key="11">
    <source>
        <dbReference type="EMBL" id="AGE97661.1"/>
    </source>
</evidence>
<dbReference type="GO" id="GO:0005615">
    <property type="term" value="C:extracellular space"/>
    <property type="evidence" value="ECO:0007669"/>
    <property type="project" value="TreeGrafter"/>
</dbReference>
<evidence type="ECO:0000256" key="4">
    <source>
        <dbReference type="ARBA" id="ARBA00022525"/>
    </source>
</evidence>
<comment type="function">
    <text evidence="10">Ligand for members of the frizzled family of seven transmembrane receptors.</text>
</comment>
<dbReference type="EMBL" id="KC136812">
    <property type="protein sequence ID" value="AGE97661.1"/>
    <property type="molecule type" value="mRNA"/>
</dbReference>
<protein>
    <recommendedName>
        <fullName evidence="10">Protein Wnt</fullName>
    </recommendedName>
</protein>
<keyword evidence="8" id="KW-0325">Glycoprotein</keyword>
<accession>U5IN57</accession>
<keyword evidence="4" id="KW-0964">Secreted</keyword>
<gene>
    <name evidence="11" type="primary">10</name>
    <name evidence="11" type="synonym">Wnt9</name>
</gene>
<evidence type="ECO:0000256" key="6">
    <source>
        <dbReference type="ARBA" id="ARBA00022687"/>
    </source>
</evidence>
<dbReference type="Pfam" id="PF00110">
    <property type="entry name" value="wnt"/>
    <property type="match status" value="1"/>
</dbReference>
<evidence type="ECO:0000256" key="7">
    <source>
        <dbReference type="ARBA" id="ARBA00023157"/>
    </source>
</evidence>
<dbReference type="SMART" id="SM00097">
    <property type="entry name" value="WNT1"/>
    <property type="match status" value="1"/>
</dbReference>
<dbReference type="PANTHER" id="PTHR12027">
    <property type="entry name" value="WNT RELATED"/>
    <property type="match status" value="1"/>
</dbReference>
<dbReference type="InterPro" id="IPR005817">
    <property type="entry name" value="Wnt"/>
</dbReference>
<dbReference type="SMR" id="U5IN57"/>
<evidence type="ECO:0000256" key="8">
    <source>
        <dbReference type="ARBA" id="ARBA00023180"/>
    </source>
</evidence>
<dbReference type="Gene3D" id="3.30.2460.20">
    <property type="match status" value="1"/>
</dbReference>
<dbReference type="InterPro" id="IPR043158">
    <property type="entry name" value="Wnt_C"/>
</dbReference>
<organism evidence="11">
    <name type="scientific">Ectopleura larynx</name>
    <dbReference type="NCBI Taxonomy" id="264052"/>
    <lineage>
        <taxon>Eukaryota</taxon>
        <taxon>Metazoa</taxon>
        <taxon>Cnidaria</taxon>
        <taxon>Hydrozoa</taxon>
        <taxon>Hydroidolina</taxon>
        <taxon>Anthoathecata</taxon>
        <taxon>Aplanulata</taxon>
        <taxon>Tubulariidae</taxon>
        <taxon>Ectopleura</taxon>
    </lineage>
</organism>
<proteinExistence type="evidence at transcript level"/>
<comment type="subcellular location">
    <subcellularLocation>
        <location evidence="1 10">Secreted</location>
        <location evidence="1 10">Extracellular space</location>
        <location evidence="1 10">Extracellular matrix</location>
    </subcellularLocation>
</comment>